<dbReference type="Proteomes" id="UP000318571">
    <property type="component" value="Chromosome 6"/>
</dbReference>
<dbReference type="OMA" id="RQPESSY"/>
<dbReference type="GO" id="GO:0008083">
    <property type="term" value="F:growth factor activity"/>
    <property type="evidence" value="ECO:0007669"/>
    <property type="project" value="UniProtKB-KW"/>
</dbReference>
<dbReference type="InterPro" id="IPR015615">
    <property type="entry name" value="TGF-beta-rel"/>
</dbReference>
<dbReference type="InterPro" id="IPR001111">
    <property type="entry name" value="TGF-b_propeptide"/>
</dbReference>
<dbReference type="Gene3D" id="2.10.90.10">
    <property type="entry name" value="Cystine-knot cytokines"/>
    <property type="match status" value="1"/>
</dbReference>
<gene>
    <name evidence="9" type="ORF">TCAL_05899</name>
</gene>
<dbReference type="SMART" id="SM00204">
    <property type="entry name" value="TGFB"/>
    <property type="match status" value="1"/>
</dbReference>
<dbReference type="EMBL" id="VCGU01000002">
    <property type="protein sequence ID" value="TRY79432.1"/>
    <property type="molecule type" value="Genomic_DNA"/>
</dbReference>
<feature type="region of interest" description="Disordered" evidence="7">
    <location>
        <begin position="30"/>
        <end position="60"/>
    </location>
</feature>
<dbReference type="PROSITE" id="PS51362">
    <property type="entry name" value="TGF_BETA_2"/>
    <property type="match status" value="1"/>
</dbReference>
<comment type="subcellular location">
    <subcellularLocation>
        <location evidence="1">Secreted</location>
    </subcellularLocation>
</comment>
<dbReference type="PROSITE" id="PS00250">
    <property type="entry name" value="TGF_BETA_1"/>
    <property type="match status" value="1"/>
</dbReference>
<evidence type="ECO:0000256" key="3">
    <source>
        <dbReference type="ARBA" id="ARBA00022525"/>
    </source>
</evidence>
<dbReference type="GO" id="GO:0005125">
    <property type="term" value="F:cytokine activity"/>
    <property type="evidence" value="ECO:0007669"/>
    <property type="project" value="TreeGrafter"/>
</dbReference>
<reference evidence="9 10" key="1">
    <citation type="journal article" date="2018" name="Nat. Ecol. Evol.">
        <title>Genomic signatures of mitonuclear coevolution across populations of Tigriopus californicus.</title>
        <authorList>
            <person name="Barreto F.S."/>
            <person name="Watson E.T."/>
            <person name="Lima T.G."/>
            <person name="Willett C.S."/>
            <person name="Edmands S."/>
            <person name="Li W."/>
            <person name="Burton R.S."/>
        </authorList>
    </citation>
    <scope>NUCLEOTIDE SEQUENCE [LARGE SCALE GENOMIC DNA]</scope>
    <source>
        <strain evidence="9 10">San Diego</strain>
    </source>
</reference>
<dbReference type="InterPro" id="IPR029034">
    <property type="entry name" value="Cystine-knot_cytokine"/>
</dbReference>
<keyword evidence="4 6" id="KW-0339">Growth factor</keyword>
<accession>A0A553PP30</accession>
<dbReference type="PANTHER" id="PTHR11848">
    <property type="entry name" value="TGF-BETA FAMILY"/>
    <property type="match status" value="1"/>
</dbReference>
<dbReference type="PANTHER" id="PTHR11848:SF262">
    <property type="entry name" value="LD29161P"/>
    <property type="match status" value="1"/>
</dbReference>
<protein>
    <recommendedName>
        <fullName evidence="8">TGF-beta family profile domain-containing protein</fullName>
    </recommendedName>
</protein>
<comment type="similarity">
    <text evidence="2 6">Belongs to the TGF-beta family.</text>
</comment>
<organism evidence="9 10">
    <name type="scientific">Tigriopus californicus</name>
    <name type="common">Marine copepod</name>
    <dbReference type="NCBI Taxonomy" id="6832"/>
    <lineage>
        <taxon>Eukaryota</taxon>
        <taxon>Metazoa</taxon>
        <taxon>Ecdysozoa</taxon>
        <taxon>Arthropoda</taxon>
        <taxon>Crustacea</taxon>
        <taxon>Multicrustacea</taxon>
        <taxon>Hexanauplia</taxon>
        <taxon>Copepoda</taxon>
        <taxon>Harpacticoida</taxon>
        <taxon>Harpacticidae</taxon>
        <taxon>Tigriopus</taxon>
    </lineage>
</organism>
<proteinExistence type="inferred from homology"/>
<evidence type="ECO:0000256" key="2">
    <source>
        <dbReference type="ARBA" id="ARBA00006656"/>
    </source>
</evidence>
<dbReference type="InterPro" id="IPR001839">
    <property type="entry name" value="TGF-b_C"/>
</dbReference>
<feature type="domain" description="TGF-beta family profile" evidence="8">
    <location>
        <begin position="381"/>
        <end position="493"/>
    </location>
</feature>
<sequence>MAKIVSISQENPTAVSFWISKMGKMMNHNFPHQHNCSSSSTDTGSSNNKNNSNTSHCSNNRVSRNLMKKCSSLAVLLILVQVSQADYQYKRSKTKVSSMSNLPAFNHPGGGASTIPTSYFLGEHPSFLQSGGGLSEGGGTGEGGGGGKNCSSCVDRELFKNFTKEEIREKILRKLGMVNPPNISTEAVPDHLVRQLLSRYHRELDIQGDQNTERMNQEEDDFHFQTKQINILGIKDSPVLPALVRDLWDIQYFQVLTPQLERSWRDVTRAHLWVHLPAAPSSDDKYAWISVHYVSIDKKNKPFLTQDTVTRVKLRPDRGGWIEINVWDVVSLWFKNPDLNLGIVITVSTSTGAAIDIGISDQPHTIPFLQLDIKEESVNNRRKRNLSKVCTEADNPGEKHCCMWPFTVDFEKEFGWKWIIYPPKYEANYCSGDCSLGVGIPSNPWAHLLQQAKGSPCCAPQKMSGINMLYMDENKNVILGKLPNMKVDKCGCA</sequence>
<evidence type="ECO:0000256" key="1">
    <source>
        <dbReference type="ARBA" id="ARBA00004613"/>
    </source>
</evidence>
<evidence type="ECO:0000256" key="7">
    <source>
        <dbReference type="SAM" id="MobiDB-lite"/>
    </source>
</evidence>
<dbReference type="CDD" id="cd13751">
    <property type="entry name" value="TGF_beta_GDF8_like"/>
    <property type="match status" value="1"/>
</dbReference>
<dbReference type="Gene3D" id="2.60.120.970">
    <property type="match status" value="1"/>
</dbReference>
<keyword evidence="10" id="KW-1185">Reference proteome</keyword>
<dbReference type="SUPFAM" id="SSF57501">
    <property type="entry name" value="Cystine-knot cytokines"/>
    <property type="match status" value="1"/>
</dbReference>
<evidence type="ECO:0000256" key="4">
    <source>
        <dbReference type="ARBA" id="ARBA00023030"/>
    </source>
</evidence>
<dbReference type="Pfam" id="PF00019">
    <property type="entry name" value="TGF_beta"/>
    <property type="match status" value="1"/>
</dbReference>
<evidence type="ECO:0000256" key="6">
    <source>
        <dbReference type="RuleBase" id="RU000354"/>
    </source>
</evidence>
<name>A0A553PP30_TIGCA</name>
<evidence type="ECO:0000313" key="9">
    <source>
        <dbReference type="EMBL" id="TRY79432.1"/>
    </source>
</evidence>
<evidence type="ECO:0000259" key="8">
    <source>
        <dbReference type="PROSITE" id="PS51362"/>
    </source>
</evidence>
<evidence type="ECO:0000313" key="10">
    <source>
        <dbReference type="Proteomes" id="UP000318571"/>
    </source>
</evidence>
<keyword evidence="5" id="KW-1015">Disulfide bond</keyword>
<dbReference type="InterPro" id="IPR017948">
    <property type="entry name" value="TGFb_CS"/>
</dbReference>
<dbReference type="STRING" id="6832.A0A553PP30"/>
<dbReference type="Pfam" id="PF00688">
    <property type="entry name" value="TGFb_propeptide"/>
    <property type="match status" value="1"/>
</dbReference>
<dbReference type="AlphaFoldDB" id="A0A553PP30"/>
<comment type="caution">
    <text evidence="9">The sequence shown here is derived from an EMBL/GenBank/DDBJ whole genome shotgun (WGS) entry which is preliminary data.</text>
</comment>
<dbReference type="GO" id="GO:0005615">
    <property type="term" value="C:extracellular space"/>
    <property type="evidence" value="ECO:0007669"/>
    <property type="project" value="TreeGrafter"/>
</dbReference>
<feature type="compositionally biased region" description="Low complexity" evidence="7">
    <location>
        <begin position="35"/>
        <end position="60"/>
    </location>
</feature>
<keyword evidence="3" id="KW-0964">Secreted</keyword>
<evidence type="ECO:0000256" key="5">
    <source>
        <dbReference type="ARBA" id="ARBA00023157"/>
    </source>
</evidence>